<dbReference type="Pfam" id="PF02413">
    <property type="entry name" value="Caudo_TAP"/>
    <property type="match status" value="1"/>
</dbReference>
<organism evidence="1 2">
    <name type="scientific">Siccibacter turicensis</name>
    <dbReference type="NCBI Taxonomy" id="357233"/>
    <lineage>
        <taxon>Bacteria</taxon>
        <taxon>Pseudomonadati</taxon>
        <taxon>Pseudomonadota</taxon>
        <taxon>Gammaproteobacteria</taxon>
        <taxon>Enterobacterales</taxon>
        <taxon>Enterobacteriaceae</taxon>
        <taxon>Siccibacter</taxon>
    </lineage>
</organism>
<proteinExistence type="predicted"/>
<gene>
    <name evidence="1" type="ORF">C7G83_19940</name>
</gene>
<dbReference type="OrthoDB" id="8596093at2"/>
<dbReference type="Proteomes" id="UP000240212">
    <property type="component" value="Unassembled WGS sequence"/>
</dbReference>
<evidence type="ECO:0000313" key="1">
    <source>
        <dbReference type="EMBL" id="PSN05835.1"/>
    </source>
</evidence>
<sequence length="139" mass="15823">MKMKWSPSVEGFFCDNSSNTPDDAFKIDDDLYIALMNGQSAGKLIVNNQNNYPILIDYPPKTKEQESNEAENARQVILNKSNEFINNQQWPSKLMLGRLSEGEKQLFNEWLDYLDALKEIDVSGAPDILWPIPPAERAS</sequence>
<protein>
    <submittedName>
        <fullName evidence="1">Phage tail protein</fullName>
    </submittedName>
</protein>
<keyword evidence="2" id="KW-1185">Reference proteome</keyword>
<evidence type="ECO:0000313" key="2">
    <source>
        <dbReference type="Proteomes" id="UP000240212"/>
    </source>
</evidence>
<accession>A0A2P8VE61</accession>
<dbReference type="RefSeq" id="WP_106878402.1">
    <property type="nucleotide sequence ID" value="NZ_PYEP01000018.1"/>
</dbReference>
<comment type="caution">
    <text evidence="1">The sequence shown here is derived from an EMBL/GenBank/DDBJ whole genome shotgun (WGS) entry which is preliminary data.</text>
</comment>
<dbReference type="AlphaFoldDB" id="A0A2P8VE61"/>
<name>A0A2P8VE61_9ENTR</name>
<reference evidence="1 2" key="1">
    <citation type="submission" date="2018-03" db="EMBL/GenBank/DDBJ databases">
        <title>Draft genome sequence of the first documented clinical Siccibacter turicensis isolate in Austria.</title>
        <authorList>
            <person name="Lepuschitz S."/>
            <person name="Pekard-Amenitsch S."/>
            <person name="Haunold R."/>
            <person name="Schill S."/>
            <person name="Mach R."/>
            <person name="Allerberger F."/>
            <person name="Ruppitsch W."/>
            <person name="Forsythe S.J."/>
        </authorList>
    </citation>
    <scope>NUCLEOTIDE SEQUENCE [LARGE SCALE GENOMIC DNA]</scope>
    <source>
        <strain evidence="1 2">6100069499-17</strain>
    </source>
</reference>
<dbReference type="EMBL" id="PYEP01000018">
    <property type="protein sequence ID" value="PSN05835.1"/>
    <property type="molecule type" value="Genomic_DNA"/>
</dbReference>
<dbReference type="InterPro" id="IPR003458">
    <property type="entry name" value="Phage_T4_Gp38_tail_assem"/>
</dbReference>